<reference evidence="1" key="1">
    <citation type="journal article" date="2023" name="Int. J. Syst. Evol. Microbiol.">
        <title>&lt;i&gt;Shewanella septentrionalis&lt;/i&gt; sp. nov. and &lt;i&gt;Shewanella holmiensis&lt;/i&gt; sp. nov., isolated from Baltic Sea water and sediments.</title>
        <authorList>
            <person name="Martin-Rodriguez A.J."/>
            <person name="Thorell K."/>
            <person name="Joffre E."/>
            <person name="Jensie-Markopoulos S."/>
            <person name="Moore E.R.B."/>
            <person name="Sjoling A."/>
        </authorList>
    </citation>
    <scope>NUCLEOTIDE SEQUENCE</scope>
    <source>
        <strain evidence="1">SP1S2-7</strain>
    </source>
</reference>
<evidence type="ECO:0000313" key="2">
    <source>
        <dbReference type="Proteomes" id="UP001155546"/>
    </source>
</evidence>
<dbReference type="AlphaFoldDB" id="A0A9X2WMM0"/>
<sequence>MFRTIVADLGVDTMIGERLLNHALPVLLRKYVKSTLDKGMSQALDQYHQYLIYRGFSSVAPEILPRSSVEVGNGQTLTASGWL</sequence>
<organism evidence="1 2">
    <name type="scientific">Shewanella holmiensis</name>
    <dbReference type="NCBI Taxonomy" id="2952222"/>
    <lineage>
        <taxon>Bacteria</taxon>
        <taxon>Pseudomonadati</taxon>
        <taxon>Pseudomonadota</taxon>
        <taxon>Gammaproteobacteria</taxon>
        <taxon>Alteromonadales</taxon>
        <taxon>Shewanellaceae</taxon>
        <taxon>Shewanella</taxon>
    </lineage>
</organism>
<name>A0A9X2WMM0_9GAMM</name>
<comment type="caution">
    <text evidence="1">The sequence shown here is derived from an EMBL/GenBank/DDBJ whole genome shotgun (WGS) entry which is preliminary data.</text>
</comment>
<gene>
    <name evidence="1" type="ORF">NE535_10495</name>
</gene>
<protein>
    <submittedName>
        <fullName evidence="1">Uncharacterized protein</fullName>
    </submittedName>
</protein>
<keyword evidence="2" id="KW-1185">Reference proteome</keyword>
<evidence type="ECO:0000313" key="1">
    <source>
        <dbReference type="EMBL" id="MCT7942219.1"/>
    </source>
</evidence>
<dbReference type="Proteomes" id="UP001155546">
    <property type="component" value="Unassembled WGS sequence"/>
</dbReference>
<proteinExistence type="predicted"/>
<accession>A0A9X2WMM0</accession>
<dbReference type="EMBL" id="JAMTCD010000011">
    <property type="protein sequence ID" value="MCT7942219.1"/>
    <property type="molecule type" value="Genomic_DNA"/>
</dbReference>